<name>I3V0D8_PSEPU</name>
<sequence>MVKITGGKCVTNWGATEESAHKNGTYGYVFVYKK</sequence>
<evidence type="ECO:0000313" key="2">
    <source>
        <dbReference type="Proteomes" id="UP000005268"/>
    </source>
</evidence>
<dbReference type="Proteomes" id="UP000005268">
    <property type="component" value="Chromosome"/>
</dbReference>
<evidence type="ECO:0000313" key="1">
    <source>
        <dbReference type="EMBL" id="AFK71209.1"/>
    </source>
</evidence>
<dbReference type="AlphaFoldDB" id="I3V0D8"/>
<reference evidence="1 2" key="1">
    <citation type="journal article" date="2012" name="J. Bacteriol.">
        <title>Complete Genome Sequence of the Naphthalene-Degrading Pseudomonas putida Strain ND6.</title>
        <authorList>
            <person name="Li S."/>
            <person name="Zhao H."/>
            <person name="Li Y."/>
            <person name="Niu S."/>
            <person name="Cai B."/>
        </authorList>
    </citation>
    <scope>NUCLEOTIDE SEQUENCE [LARGE SCALE GENOMIC DNA]</scope>
    <source>
        <strain evidence="1 2">ND6</strain>
    </source>
</reference>
<protein>
    <submittedName>
        <fullName evidence="1">Uncharacterized protein</fullName>
    </submittedName>
</protein>
<organism evidence="1 2">
    <name type="scientific">Pseudomonas putida ND6</name>
    <dbReference type="NCBI Taxonomy" id="231023"/>
    <lineage>
        <taxon>Bacteria</taxon>
        <taxon>Pseudomonadati</taxon>
        <taxon>Pseudomonadota</taxon>
        <taxon>Gammaproteobacteria</taxon>
        <taxon>Pseudomonadales</taxon>
        <taxon>Pseudomonadaceae</taxon>
        <taxon>Pseudomonas</taxon>
    </lineage>
</organism>
<accession>I3V0D8</accession>
<dbReference type="HOGENOM" id="CLU_3375417_0_0_6"/>
<gene>
    <name evidence="1" type="ORF">YSA_08211</name>
</gene>
<proteinExistence type="predicted"/>
<dbReference type="KEGG" id="ppi:YSA_08211"/>
<dbReference type="EMBL" id="CP003588">
    <property type="protein sequence ID" value="AFK71209.1"/>
    <property type="molecule type" value="Genomic_DNA"/>
</dbReference>